<reference evidence="3" key="2">
    <citation type="submission" date="2024-04" db="EMBL/GenBank/DDBJ databases">
        <authorList>
            <person name="Chen Y."/>
            <person name="Shah S."/>
            <person name="Dougan E. K."/>
            <person name="Thang M."/>
            <person name="Chan C."/>
        </authorList>
    </citation>
    <scope>NUCLEOTIDE SEQUENCE [LARGE SCALE GENOMIC DNA]</scope>
</reference>
<dbReference type="Proteomes" id="UP001152797">
    <property type="component" value="Unassembled WGS sequence"/>
</dbReference>
<reference evidence="2" key="1">
    <citation type="submission" date="2022-10" db="EMBL/GenBank/DDBJ databases">
        <authorList>
            <person name="Chen Y."/>
            <person name="Dougan E. K."/>
            <person name="Chan C."/>
            <person name="Rhodes N."/>
            <person name="Thang M."/>
        </authorList>
    </citation>
    <scope>NUCLEOTIDE SEQUENCE</scope>
</reference>
<keyword evidence="4" id="KW-1185">Reference proteome</keyword>
<feature type="compositionally biased region" description="Low complexity" evidence="1">
    <location>
        <begin position="266"/>
        <end position="307"/>
    </location>
</feature>
<gene>
    <name evidence="2" type="ORF">C1SCF055_LOCUS43477</name>
</gene>
<accession>A0A9P1GQ36</accession>
<protein>
    <submittedName>
        <fullName evidence="2">Uncharacterized protein</fullName>
    </submittedName>
</protein>
<dbReference type="EMBL" id="CAMXCT020006722">
    <property type="protein sequence ID" value="CAL1172323.1"/>
    <property type="molecule type" value="Genomic_DNA"/>
</dbReference>
<feature type="region of interest" description="Disordered" evidence="1">
    <location>
        <begin position="253"/>
        <end position="313"/>
    </location>
</feature>
<evidence type="ECO:0000256" key="1">
    <source>
        <dbReference type="SAM" id="MobiDB-lite"/>
    </source>
</evidence>
<sequence length="313" mass="34169">MAEQQLDLNAAAEALSEAVVGAVAAVDAQAPAEPPAVPAPGVQEVVPQGSAEIANQVLPQGIQISPAVIGLTSDRIVEHYGHTATAPQFMRRTYDPTSDWTWAFAGFSFARASFFPEGRRLTVIESDVAMAAQDVLSKLPERQNVQQADVLKGDMHEAFSDWFMTHKREVTVGWHGQNNQDFRLFLNGFSFASWVQAICYKNKTVPLVLTFEREQDCSWKPFELHLARVYKWGPGLQMAGKYRGGPGGGGAQYTGGWGSGGADAHAPYQQQQQYQQPQHLQQPQRPQQPQQPQQPGGWGPAQGAAYACPHGAF</sequence>
<organism evidence="2">
    <name type="scientific">Cladocopium goreaui</name>
    <dbReference type="NCBI Taxonomy" id="2562237"/>
    <lineage>
        <taxon>Eukaryota</taxon>
        <taxon>Sar</taxon>
        <taxon>Alveolata</taxon>
        <taxon>Dinophyceae</taxon>
        <taxon>Suessiales</taxon>
        <taxon>Symbiodiniaceae</taxon>
        <taxon>Cladocopium</taxon>
    </lineage>
</organism>
<dbReference type="AlphaFoldDB" id="A0A9P1GQ36"/>
<name>A0A9P1GQ36_9DINO</name>
<evidence type="ECO:0000313" key="4">
    <source>
        <dbReference type="Proteomes" id="UP001152797"/>
    </source>
</evidence>
<evidence type="ECO:0000313" key="2">
    <source>
        <dbReference type="EMBL" id="CAI4018948.1"/>
    </source>
</evidence>
<dbReference type="EMBL" id="CAMXCT030006722">
    <property type="protein sequence ID" value="CAL4806260.1"/>
    <property type="molecule type" value="Genomic_DNA"/>
</dbReference>
<proteinExistence type="predicted"/>
<dbReference type="EMBL" id="CAMXCT010006722">
    <property type="protein sequence ID" value="CAI4018948.1"/>
    <property type="molecule type" value="Genomic_DNA"/>
</dbReference>
<comment type="caution">
    <text evidence="2">The sequence shown here is derived from an EMBL/GenBank/DDBJ whole genome shotgun (WGS) entry which is preliminary data.</text>
</comment>
<evidence type="ECO:0000313" key="3">
    <source>
        <dbReference type="EMBL" id="CAL1172323.1"/>
    </source>
</evidence>